<dbReference type="PRINTS" id="PR00811">
    <property type="entry name" value="BCTERIALGSPD"/>
</dbReference>
<dbReference type="InterPro" id="IPR001775">
    <property type="entry name" value="GspD/PilQ"/>
</dbReference>
<feature type="domain" description="Pilus formation protein N-terminal" evidence="3">
    <location>
        <begin position="27"/>
        <end position="97"/>
    </location>
</feature>
<keyword evidence="5" id="KW-1185">Reference proteome</keyword>
<dbReference type="InterPro" id="IPR004846">
    <property type="entry name" value="T2SS/T3SS_dom"/>
</dbReference>
<evidence type="ECO:0000313" key="4">
    <source>
        <dbReference type="EMBL" id="MFJ5445380.1"/>
    </source>
</evidence>
<evidence type="ECO:0000259" key="2">
    <source>
        <dbReference type="Pfam" id="PF00263"/>
    </source>
</evidence>
<comment type="caution">
    <text evidence="4">The sequence shown here is derived from an EMBL/GenBank/DDBJ whole genome shotgun (WGS) entry which is preliminary data.</text>
</comment>
<comment type="similarity">
    <text evidence="1">Belongs to the bacterial secretin family.</text>
</comment>
<feature type="domain" description="Type II/III secretion system secretin-like" evidence="2">
    <location>
        <begin position="247"/>
        <end position="410"/>
    </location>
</feature>
<dbReference type="Pfam" id="PF13629">
    <property type="entry name" value="T2SS-T3SS_pil_N"/>
    <property type="match status" value="1"/>
</dbReference>
<protein>
    <submittedName>
        <fullName evidence="4">Type II and III secretion system protein family protein</fullName>
    </submittedName>
</protein>
<evidence type="ECO:0000259" key="3">
    <source>
        <dbReference type="Pfam" id="PF13629"/>
    </source>
</evidence>
<evidence type="ECO:0000256" key="1">
    <source>
        <dbReference type="RuleBase" id="RU004003"/>
    </source>
</evidence>
<dbReference type="RefSeq" id="WP_400879589.1">
    <property type="nucleotide sequence ID" value="NZ_JBIWXY010000001.1"/>
</dbReference>
<evidence type="ECO:0000313" key="5">
    <source>
        <dbReference type="Proteomes" id="UP001617669"/>
    </source>
</evidence>
<proteinExistence type="inferred from homology"/>
<dbReference type="PANTHER" id="PTHR30332:SF17">
    <property type="entry name" value="TYPE IV PILIATION SYSTEM PROTEIN DR_0774-RELATED"/>
    <property type="match status" value="1"/>
</dbReference>
<dbReference type="EMBL" id="JBIWXY010000001">
    <property type="protein sequence ID" value="MFJ5445380.1"/>
    <property type="molecule type" value="Genomic_DNA"/>
</dbReference>
<reference evidence="4 5" key="1">
    <citation type="submission" date="2024-11" db="EMBL/GenBank/DDBJ databases">
        <authorList>
            <person name="Kaparullina E.N."/>
            <person name="Delegan Y.A."/>
            <person name="Doronina N.V."/>
        </authorList>
    </citation>
    <scope>NUCLEOTIDE SEQUENCE [LARGE SCALE GENOMIC DNA]</scope>
    <source>
        <strain evidence="4 5">7sh_L</strain>
    </source>
</reference>
<sequence length="453" mass="48606">MAAFYSRGKLAGVAGACWLLLVQSAWAEEMLVSIGQQKLYEHTVALQRVAIANPEVLAVTMTSPKTMMIVPKAVGATEISLWDSKATQPSRVLQVSVTPSLALENQGLKAADANDLHVQPAGNGIALVGEARSLEEHARALESLQKDRKGALDVASTEFESHVQIDIKVVEVSRQNAMRFGFLMGRNNSNHRESFGVVAPPSNLSGVENTGDGFNFTSGSGFLPILNAFNVVFGNHGSGLLGSLSILETNGFAYTLAEPSLSAISGQTATFLAGGEFPVPIRTGGGSDSAITIRYKEYGVRLMLTPTILSGERIFLKVAPEVSELDFANAVQTGGVSVPGLKVRRTETSVSLGNGESFVISGMVSRNTVNNIDKMPWLGNIPIIGAFFSSKRFDREDKELLMVVTPRLVRPIARNAELPALPGAELKHFKPSFSEFFLSRDAYPKPHSTGMSR</sequence>
<dbReference type="Pfam" id="PF00263">
    <property type="entry name" value="Secretin"/>
    <property type="match status" value="1"/>
</dbReference>
<dbReference type="InterPro" id="IPR050810">
    <property type="entry name" value="Bact_Secretion_Sys_Channel"/>
</dbReference>
<organism evidence="4 5">
    <name type="scientific">Methylobacillus methanolivorans</name>
    <dbReference type="NCBI Taxonomy" id="1848927"/>
    <lineage>
        <taxon>Bacteria</taxon>
        <taxon>Pseudomonadati</taxon>
        <taxon>Pseudomonadota</taxon>
        <taxon>Betaproteobacteria</taxon>
        <taxon>Nitrosomonadales</taxon>
        <taxon>Methylophilaceae</taxon>
        <taxon>Methylobacillus</taxon>
    </lineage>
</organism>
<dbReference type="Proteomes" id="UP001617669">
    <property type="component" value="Unassembled WGS sequence"/>
</dbReference>
<dbReference type="PANTHER" id="PTHR30332">
    <property type="entry name" value="PROBABLE GENERAL SECRETION PATHWAY PROTEIN D"/>
    <property type="match status" value="1"/>
</dbReference>
<dbReference type="InterPro" id="IPR032789">
    <property type="entry name" value="T2SS-T3SS_pil_N"/>
</dbReference>
<gene>
    <name evidence="4" type="ORF">ACIKP9_03995</name>
</gene>
<accession>A0ABW8GJ27</accession>
<name>A0ABW8GJ27_9PROT</name>